<dbReference type="InterPro" id="IPR011008">
    <property type="entry name" value="Dimeric_a/b-barrel"/>
</dbReference>
<dbReference type="Pfam" id="PF13404">
    <property type="entry name" value="HTH_AsnC-type"/>
    <property type="match status" value="2"/>
</dbReference>
<comment type="caution">
    <text evidence="6">The sequence shown here is derived from an EMBL/GenBank/DDBJ whole genome shotgun (WGS) entry which is preliminary data.</text>
</comment>
<dbReference type="EMBL" id="JAHKNI010000003">
    <property type="protein sequence ID" value="MBU3062414.1"/>
    <property type="molecule type" value="Genomic_DNA"/>
</dbReference>
<dbReference type="InterPro" id="IPR019887">
    <property type="entry name" value="Tscrpt_reg_AsnC/Lrp_C"/>
</dbReference>
<dbReference type="InterPro" id="IPR036388">
    <property type="entry name" value="WH-like_DNA-bd_sf"/>
</dbReference>
<feature type="domain" description="Transcription regulator AsnC/Lrp ligand binding" evidence="4">
    <location>
        <begin position="239"/>
        <end position="307"/>
    </location>
</feature>
<feature type="domain" description="HTH asnC-type" evidence="5">
    <location>
        <begin position="5"/>
        <end position="41"/>
    </location>
</feature>
<dbReference type="InterPro" id="IPR019888">
    <property type="entry name" value="Tscrpt_reg_AsnC-like"/>
</dbReference>
<dbReference type="Gene3D" id="1.10.10.10">
    <property type="entry name" value="Winged helix-like DNA-binding domain superfamily/Winged helix DNA-binding domain"/>
    <property type="match status" value="2"/>
</dbReference>
<dbReference type="RefSeq" id="WP_215917262.1">
    <property type="nucleotide sequence ID" value="NZ_JAHKNI010000003.1"/>
</dbReference>
<dbReference type="Proteomes" id="UP000733379">
    <property type="component" value="Unassembled WGS sequence"/>
</dbReference>
<keyword evidence="7" id="KW-1185">Reference proteome</keyword>
<evidence type="ECO:0000256" key="1">
    <source>
        <dbReference type="ARBA" id="ARBA00023015"/>
    </source>
</evidence>
<evidence type="ECO:0000256" key="3">
    <source>
        <dbReference type="ARBA" id="ARBA00023163"/>
    </source>
</evidence>
<evidence type="ECO:0000313" key="7">
    <source>
        <dbReference type="Proteomes" id="UP000733379"/>
    </source>
</evidence>
<dbReference type="Gene3D" id="3.30.70.920">
    <property type="match status" value="1"/>
</dbReference>
<dbReference type="SUPFAM" id="SSF54909">
    <property type="entry name" value="Dimeric alpha+beta barrel"/>
    <property type="match status" value="1"/>
</dbReference>
<keyword evidence="2" id="KW-0238">DNA-binding</keyword>
<organism evidence="6 7">
    <name type="scientific">Nocardia albiluteola</name>
    <dbReference type="NCBI Taxonomy" id="2842303"/>
    <lineage>
        <taxon>Bacteria</taxon>
        <taxon>Bacillati</taxon>
        <taxon>Actinomycetota</taxon>
        <taxon>Actinomycetes</taxon>
        <taxon>Mycobacteriales</taxon>
        <taxon>Nocardiaceae</taxon>
        <taxon>Nocardia</taxon>
    </lineage>
</organism>
<dbReference type="InterPro" id="IPR000485">
    <property type="entry name" value="AsnC-type_HTH_dom"/>
</dbReference>
<gene>
    <name evidence="6" type="ORF">KO481_12880</name>
</gene>
<proteinExistence type="predicted"/>
<evidence type="ECO:0000259" key="4">
    <source>
        <dbReference type="Pfam" id="PF01037"/>
    </source>
</evidence>
<keyword evidence="1" id="KW-0805">Transcription regulation</keyword>
<dbReference type="Pfam" id="PF01037">
    <property type="entry name" value="AsnC_trans_reg"/>
    <property type="match status" value="1"/>
</dbReference>
<name>A0ABS6AZI7_9NOCA</name>
<dbReference type="PANTHER" id="PTHR30154:SF34">
    <property type="entry name" value="TRANSCRIPTIONAL REGULATOR AZLB"/>
    <property type="match status" value="1"/>
</dbReference>
<protein>
    <submittedName>
        <fullName evidence="6">Lrp/AsnC family transcriptional regulator</fullName>
    </submittedName>
</protein>
<reference evidence="6 7" key="1">
    <citation type="submission" date="2021-06" db="EMBL/GenBank/DDBJ databases">
        <title>Actinomycetes sequencing.</title>
        <authorList>
            <person name="Shan Q."/>
        </authorList>
    </citation>
    <scope>NUCLEOTIDE SEQUENCE [LARGE SCALE GENOMIC DNA]</scope>
    <source>
        <strain evidence="6 7">NEAU-G5</strain>
    </source>
</reference>
<evidence type="ECO:0000259" key="5">
    <source>
        <dbReference type="Pfam" id="PF13404"/>
    </source>
</evidence>
<sequence length="323" mass="34527">MRHELDETDRRIAAALVASPRASWRVVAECLGLSERTVVRRAVPLYADRTLRGTVVRNPATVPGAVPMALRIRCRPNRIRQVATALARRRDTIWVDILGGGDEVSAVFFLDSPQRRNSLLLQDLPATDAVDSWTAHTLLRVFPETLRWNAGLLTPEEAARLAPEPVQAAPAPAAIDGTLIAALAEDCRMTYTDLAARAGTTALAARRRLDTLVRGNVVRLATEIDPALLGAHSEALLWLDVQPRALGETAAALSGNPHVRFVAATTGPANLLAAVAVTDLAALYDFLVTTIGALGAITATDTTPILATAKRTGLARPWSTVLS</sequence>
<evidence type="ECO:0000256" key="2">
    <source>
        <dbReference type="ARBA" id="ARBA00023125"/>
    </source>
</evidence>
<dbReference type="PANTHER" id="PTHR30154">
    <property type="entry name" value="LEUCINE-RESPONSIVE REGULATORY PROTEIN"/>
    <property type="match status" value="1"/>
</dbReference>
<dbReference type="SMART" id="SM00344">
    <property type="entry name" value="HTH_ASNC"/>
    <property type="match status" value="1"/>
</dbReference>
<dbReference type="InterPro" id="IPR036390">
    <property type="entry name" value="WH_DNA-bd_sf"/>
</dbReference>
<accession>A0ABS6AZI7</accession>
<dbReference type="SUPFAM" id="SSF46785">
    <property type="entry name" value="Winged helix' DNA-binding domain"/>
    <property type="match status" value="1"/>
</dbReference>
<evidence type="ECO:0000313" key="6">
    <source>
        <dbReference type="EMBL" id="MBU3062414.1"/>
    </source>
</evidence>
<feature type="domain" description="HTH asnC-type" evidence="5">
    <location>
        <begin position="174"/>
        <end position="212"/>
    </location>
</feature>
<keyword evidence="3" id="KW-0804">Transcription</keyword>